<proteinExistence type="predicted"/>
<protein>
    <submittedName>
        <fullName evidence="2">Uncharacterized protein</fullName>
    </submittedName>
</protein>
<evidence type="ECO:0000313" key="2">
    <source>
        <dbReference type="EMBL" id="KAI9637732.1"/>
    </source>
</evidence>
<keyword evidence="1" id="KW-0812">Transmembrane</keyword>
<gene>
    <name evidence="2" type="ORF">MKK02DRAFT_43662</name>
</gene>
<dbReference type="EMBL" id="JAKWFO010000004">
    <property type="protein sequence ID" value="KAI9637732.1"/>
    <property type="molecule type" value="Genomic_DNA"/>
</dbReference>
<accession>A0AA38HCX7</accession>
<dbReference type="PANTHER" id="PTHR40466:SF1">
    <property type="entry name" value="FUNGAL PROTEIN"/>
    <property type="match status" value="1"/>
</dbReference>
<comment type="caution">
    <text evidence="2">The sequence shown here is derived from an EMBL/GenBank/DDBJ whole genome shotgun (WGS) entry which is preliminary data.</text>
</comment>
<evidence type="ECO:0000313" key="3">
    <source>
        <dbReference type="Proteomes" id="UP001164286"/>
    </source>
</evidence>
<organism evidence="2 3">
    <name type="scientific">Dioszegia hungarica</name>
    <dbReference type="NCBI Taxonomy" id="4972"/>
    <lineage>
        <taxon>Eukaryota</taxon>
        <taxon>Fungi</taxon>
        <taxon>Dikarya</taxon>
        <taxon>Basidiomycota</taxon>
        <taxon>Agaricomycotina</taxon>
        <taxon>Tremellomycetes</taxon>
        <taxon>Tremellales</taxon>
        <taxon>Bulleribasidiaceae</taxon>
        <taxon>Dioszegia</taxon>
    </lineage>
</organism>
<name>A0AA38HCX7_9TREE</name>
<dbReference type="Proteomes" id="UP001164286">
    <property type="component" value="Unassembled WGS sequence"/>
</dbReference>
<evidence type="ECO:0000256" key="1">
    <source>
        <dbReference type="SAM" id="Phobius"/>
    </source>
</evidence>
<keyword evidence="3" id="KW-1185">Reference proteome</keyword>
<dbReference type="GeneID" id="77731749"/>
<dbReference type="RefSeq" id="XP_052947509.1">
    <property type="nucleotide sequence ID" value="XM_053092544.1"/>
</dbReference>
<sequence>MSQAANVAHATGRVNSFAKRDPSLYPLSVIVALALGCAGYFFATKATGADDASRALQMHGLVTPWDETNKLDTHPSKVAEFKYRHKTRAGHYEDSLPTLSTETIKLKDGAEHKFKASA</sequence>
<feature type="transmembrane region" description="Helical" evidence="1">
    <location>
        <begin position="24"/>
        <end position="43"/>
    </location>
</feature>
<dbReference type="PANTHER" id="PTHR40466">
    <property type="entry name" value="EXPRESSED PROTEIN"/>
    <property type="match status" value="1"/>
</dbReference>
<reference evidence="2" key="1">
    <citation type="journal article" date="2022" name="G3 (Bethesda)">
        <title>High quality genome of the basidiomycete yeast Dioszegia hungarica PDD-24b-2 isolated from cloud water.</title>
        <authorList>
            <person name="Jarrige D."/>
            <person name="Haridas S."/>
            <person name="Bleykasten-Grosshans C."/>
            <person name="Joly M."/>
            <person name="Nadalig T."/>
            <person name="Sancelme M."/>
            <person name="Vuilleumier S."/>
            <person name="Grigoriev I.V."/>
            <person name="Amato P."/>
            <person name="Bringel F."/>
        </authorList>
    </citation>
    <scope>NUCLEOTIDE SEQUENCE</scope>
    <source>
        <strain evidence="2">PDD-24b-2</strain>
    </source>
</reference>
<keyword evidence="1" id="KW-1133">Transmembrane helix</keyword>
<keyword evidence="1" id="KW-0472">Membrane</keyword>
<dbReference type="InterPro" id="IPR039965">
    <property type="entry name" value="C3H7.08c"/>
</dbReference>
<dbReference type="AlphaFoldDB" id="A0AA38HCX7"/>